<evidence type="ECO:0000256" key="1">
    <source>
        <dbReference type="ARBA" id="ARBA00006479"/>
    </source>
</evidence>
<protein>
    <submittedName>
        <fullName evidence="2">ROK family protein</fullName>
    </submittedName>
</protein>
<evidence type="ECO:0000313" key="2">
    <source>
        <dbReference type="EMBL" id="MSU10050.1"/>
    </source>
</evidence>
<accession>A0A6I2UKG2</accession>
<dbReference type="InterPro" id="IPR043129">
    <property type="entry name" value="ATPase_NBD"/>
</dbReference>
<name>A0A6I2UKG2_9FIRM</name>
<dbReference type="PANTHER" id="PTHR18964:SF170">
    <property type="entry name" value="SUGAR KINASE"/>
    <property type="match status" value="1"/>
</dbReference>
<evidence type="ECO:0000313" key="3">
    <source>
        <dbReference type="Proteomes" id="UP000433181"/>
    </source>
</evidence>
<dbReference type="SUPFAM" id="SSF53067">
    <property type="entry name" value="Actin-like ATPase domain"/>
    <property type="match status" value="1"/>
</dbReference>
<dbReference type="EMBL" id="VUNR01000049">
    <property type="protein sequence ID" value="MSU10050.1"/>
    <property type="molecule type" value="Genomic_DNA"/>
</dbReference>
<dbReference type="InterPro" id="IPR000600">
    <property type="entry name" value="ROK"/>
</dbReference>
<dbReference type="AlphaFoldDB" id="A0A6I2UKG2"/>
<gene>
    <name evidence="2" type="ORF">FYJ84_13880</name>
</gene>
<comment type="similarity">
    <text evidence="1">Belongs to the ROK (NagC/XylR) family.</text>
</comment>
<reference evidence="2 3" key="1">
    <citation type="submission" date="2019-08" db="EMBL/GenBank/DDBJ databases">
        <title>In-depth cultivation of the pig gut microbiome towards novel bacterial diversity and tailored functional studies.</title>
        <authorList>
            <person name="Wylensek D."/>
            <person name="Hitch T.C.A."/>
            <person name="Clavel T."/>
        </authorList>
    </citation>
    <scope>NUCLEOTIDE SEQUENCE [LARGE SCALE GENOMIC DNA]</scope>
    <source>
        <strain evidence="2 3">WCA-693-APC-5D-A</strain>
    </source>
</reference>
<dbReference type="Pfam" id="PF00480">
    <property type="entry name" value="ROK"/>
    <property type="match status" value="1"/>
</dbReference>
<proteinExistence type="inferred from homology"/>
<dbReference type="CDD" id="cd24152">
    <property type="entry name" value="ASKHA_NBD_ROK-like"/>
    <property type="match status" value="1"/>
</dbReference>
<organism evidence="2 3">
    <name type="scientific">Anaerovibrio slackiae</name>
    <dbReference type="NCBI Taxonomy" id="2652309"/>
    <lineage>
        <taxon>Bacteria</taxon>
        <taxon>Bacillati</taxon>
        <taxon>Bacillota</taxon>
        <taxon>Negativicutes</taxon>
        <taxon>Selenomonadales</taxon>
        <taxon>Selenomonadaceae</taxon>
        <taxon>Anaerovibrio</taxon>
    </lineage>
</organism>
<keyword evidence="3" id="KW-1185">Reference proteome</keyword>
<dbReference type="PANTHER" id="PTHR18964">
    <property type="entry name" value="ROK (REPRESSOR, ORF, KINASE) FAMILY"/>
    <property type="match status" value="1"/>
</dbReference>
<sequence length="293" mass="31399">MAILGFDVGGSSIKFSVMSEEGQILRKGSILTPDNLEDFYSELVAAKEGLAAAYELEGAAFSLPGAVDDEAGVIGGASALPYIHDFNIKKALEEKLGLPVTMENDANCAALGEVWLGAAKYCQDVVFLVIGSGVGGAVVKGRRVHHGCHLHGGEFGFMVVDDKGTVLSEAASTRALAEHVALAKGMDKDALNGKEVFELQANGDKIAQETIEDMYSQLARAVYNIQYSFDPELFVIGGAISEREDFVENITRHLHAILDKVGIARIRPQVTRAEFGNAANLIGAVYHFLQQKQ</sequence>
<dbReference type="Gene3D" id="3.30.420.40">
    <property type="match status" value="2"/>
</dbReference>
<dbReference type="Proteomes" id="UP000433181">
    <property type="component" value="Unassembled WGS sequence"/>
</dbReference>
<comment type="caution">
    <text evidence="2">The sequence shown here is derived from an EMBL/GenBank/DDBJ whole genome shotgun (WGS) entry which is preliminary data.</text>
</comment>